<dbReference type="AlphaFoldDB" id="A0A2T3LAL9"/>
<accession>A0A2T3LAL9</accession>
<dbReference type="Proteomes" id="UP000241803">
    <property type="component" value="Unassembled WGS sequence"/>
</dbReference>
<evidence type="ECO:0000313" key="2">
    <source>
        <dbReference type="Proteomes" id="UP000241803"/>
    </source>
</evidence>
<keyword evidence="2" id="KW-1185">Reference proteome</keyword>
<reference evidence="1 2" key="1">
    <citation type="submission" date="2018-03" db="EMBL/GenBank/DDBJ databases">
        <title>Whole genome sequencing of Histamine producing bacteria.</title>
        <authorList>
            <person name="Butler K."/>
        </authorList>
    </citation>
    <scope>NUCLEOTIDE SEQUENCE [LARGE SCALE GENOMIC DNA]</scope>
    <source>
        <strain evidence="1 2">ATCC 19614</strain>
    </source>
</reference>
<organism evidence="1 2">
    <name type="scientific">Photobacterium indicum</name>
    <dbReference type="NCBI Taxonomy" id="81447"/>
    <lineage>
        <taxon>Bacteria</taxon>
        <taxon>Pseudomonadati</taxon>
        <taxon>Pseudomonadota</taxon>
        <taxon>Gammaproteobacteria</taxon>
        <taxon>Vibrionales</taxon>
        <taxon>Vibrionaceae</taxon>
        <taxon>Photobacterium</taxon>
    </lineage>
</organism>
<gene>
    <name evidence="1" type="ORF">C9J47_07445</name>
</gene>
<sequence>MESIYDNRCKNLNKVRKEFSTNRDMATKFNTTEQSIGQLLNGNRKIGNAFARRVESEMGLPTNSFDRRNIDIPNEIEEISKKIAELIVELDVPPEKIIQIIKTIYASSEK</sequence>
<proteinExistence type="predicted"/>
<dbReference type="RefSeq" id="WP_107252957.1">
    <property type="nucleotide sequence ID" value="NZ_PYOC01000002.1"/>
</dbReference>
<name>A0A2T3LAL9_9GAMM</name>
<protein>
    <recommendedName>
        <fullName evidence="3">HTH cro/C1-type domain-containing protein</fullName>
    </recommendedName>
</protein>
<evidence type="ECO:0000313" key="1">
    <source>
        <dbReference type="EMBL" id="PSV48351.1"/>
    </source>
</evidence>
<evidence type="ECO:0008006" key="3">
    <source>
        <dbReference type="Google" id="ProtNLM"/>
    </source>
</evidence>
<dbReference type="EMBL" id="PYOC01000002">
    <property type="protein sequence ID" value="PSV48351.1"/>
    <property type="molecule type" value="Genomic_DNA"/>
</dbReference>
<comment type="caution">
    <text evidence="1">The sequence shown here is derived from an EMBL/GenBank/DDBJ whole genome shotgun (WGS) entry which is preliminary data.</text>
</comment>